<dbReference type="Proteomes" id="UP001154282">
    <property type="component" value="Unassembled WGS sequence"/>
</dbReference>
<protein>
    <submittedName>
        <fullName evidence="2">Uncharacterized protein</fullName>
    </submittedName>
</protein>
<evidence type="ECO:0000313" key="2">
    <source>
        <dbReference type="EMBL" id="CAI0463203.1"/>
    </source>
</evidence>
<dbReference type="AlphaFoldDB" id="A0AAV0NX67"/>
<organism evidence="2 3">
    <name type="scientific">Linum tenue</name>
    <dbReference type="NCBI Taxonomy" id="586396"/>
    <lineage>
        <taxon>Eukaryota</taxon>
        <taxon>Viridiplantae</taxon>
        <taxon>Streptophyta</taxon>
        <taxon>Embryophyta</taxon>
        <taxon>Tracheophyta</taxon>
        <taxon>Spermatophyta</taxon>
        <taxon>Magnoliopsida</taxon>
        <taxon>eudicotyledons</taxon>
        <taxon>Gunneridae</taxon>
        <taxon>Pentapetalae</taxon>
        <taxon>rosids</taxon>
        <taxon>fabids</taxon>
        <taxon>Malpighiales</taxon>
        <taxon>Linaceae</taxon>
        <taxon>Linum</taxon>
    </lineage>
</organism>
<proteinExistence type="predicted"/>
<evidence type="ECO:0000313" key="3">
    <source>
        <dbReference type="Proteomes" id="UP001154282"/>
    </source>
</evidence>
<dbReference type="EMBL" id="CAMGYJ010000008">
    <property type="protein sequence ID" value="CAI0463203.1"/>
    <property type="molecule type" value="Genomic_DNA"/>
</dbReference>
<reference evidence="2" key="1">
    <citation type="submission" date="2022-08" db="EMBL/GenBank/DDBJ databases">
        <authorList>
            <person name="Gutierrez-Valencia J."/>
        </authorList>
    </citation>
    <scope>NUCLEOTIDE SEQUENCE</scope>
</reference>
<gene>
    <name evidence="2" type="ORF">LITE_LOCUS35678</name>
</gene>
<name>A0AAV0NX67_9ROSI</name>
<feature type="region of interest" description="Disordered" evidence="1">
    <location>
        <begin position="1"/>
        <end position="23"/>
    </location>
</feature>
<sequence>MNPPILSSESSRTPSTTSSSAAPPLIASLSFRGLPTGSLHIDMTSAAWGLPSSSRSLRIP</sequence>
<evidence type="ECO:0000256" key="1">
    <source>
        <dbReference type="SAM" id="MobiDB-lite"/>
    </source>
</evidence>
<keyword evidence="3" id="KW-1185">Reference proteome</keyword>
<accession>A0AAV0NX67</accession>
<comment type="caution">
    <text evidence="2">The sequence shown here is derived from an EMBL/GenBank/DDBJ whole genome shotgun (WGS) entry which is preliminary data.</text>
</comment>